<dbReference type="Pfam" id="PF00119">
    <property type="entry name" value="ATP-synt_A"/>
    <property type="match status" value="1"/>
</dbReference>
<dbReference type="GO" id="GO:0042777">
    <property type="term" value="P:proton motive force-driven plasma membrane ATP synthesis"/>
    <property type="evidence" value="ECO:0007669"/>
    <property type="project" value="TreeGrafter"/>
</dbReference>
<keyword evidence="14" id="KW-1185">Reference proteome</keyword>
<evidence type="ECO:0000256" key="5">
    <source>
        <dbReference type="ARBA" id="ARBA00022692"/>
    </source>
</evidence>
<dbReference type="GO" id="GO:0005886">
    <property type="term" value="C:plasma membrane"/>
    <property type="evidence" value="ECO:0007669"/>
    <property type="project" value="UniProtKB-SubCell"/>
</dbReference>
<keyword evidence="5 11" id="KW-0812">Transmembrane</keyword>
<keyword evidence="3 11" id="KW-0813">Transport</keyword>
<keyword evidence="9 11" id="KW-0472">Membrane</keyword>
<dbReference type="InterPro" id="IPR045082">
    <property type="entry name" value="ATP_syn_F0_a_bact/chloroplast"/>
</dbReference>
<dbReference type="HAMAP" id="MF_01393">
    <property type="entry name" value="ATP_synth_a_bact"/>
    <property type="match status" value="1"/>
</dbReference>
<dbReference type="AlphaFoldDB" id="A0A0R2CQS9"/>
<dbReference type="GO" id="GO:0046933">
    <property type="term" value="F:proton-transporting ATP synthase activity, rotational mechanism"/>
    <property type="evidence" value="ECO:0007669"/>
    <property type="project" value="UniProtKB-UniRule"/>
</dbReference>
<dbReference type="PROSITE" id="PS00449">
    <property type="entry name" value="ATPASE_A"/>
    <property type="match status" value="1"/>
</dbReference>
<comment type="similarity">
    <text evidence="2 11 12">Belongs to the ATPase A chain family.</text>
</comment>
<comment type="caution">
    <text evidence="13">The sequence shown here is derived from an EMBL/GenBank/DDBJ whole genome shotgun (WGS) entry which is preliminary data.</text>
</comment>
<keyword evidence="10 11" id="KW-0066">ATP synthesis</keyword>
<evidence type="ECO:0000256" key="7">
    <source>
        <dbReference type="ARBA" id="ARBA00022989"/>
    </source>
</evidence>
<evidence type="ECO:0000256" key="1">
    <source>
        <dbReference type="ARBA" id="ARBA00004141"/>
    </source>
</evidence>
<keyword evidence="7 11" id="KW-1133">Transmembrane helix</keyword>
<feature type="transmembrane region" description="Helical" evidence="11">
    <location>
        <begin position="114"/>
        <end position="132"/>
    </location>
</feature>
<proteinExistence type="inferred from homology"/>
<dbReference type="InterPro" id="IPR000568">
    <property type="entry name" value="ATP_synth_F0_asu"/>
</dbReference>
<protein>
    <recommendedName>
        <fullName evidence="11 12">ATP synthase subunit a</fullName>
    </recommendedName>
    <alternativeName>
        <fullName evidence="11">ATP synthase F0 sector subunit a</fullName>
    </alternativeName>
    <alternativeName>
        <fullName evidence="11">F-ATPase subunit 6</fullName>
    </alternativeName>
</protein>
<evidence type="ECO:0000256" key="11">
    <source>
        <dbReference type="HAMAP-Rule" id="MF_01393"/>
    </source>
</evidence>
<evidence type="ECO:0000256" key="4">
    <source>
        <dbReference type="ARBA" id="ARBA00022547"/>
    </source>
</evidence>
<evidence type="ECO:0000256" key="2">
    <source>
        <dbReference type="ARBA" id="ARBA00006810"/>
    </source>
</evidence>
<dbReference type="PANTHER" id="PTHR42823:SF3">
    <property type="entry name" value="ATP SYNTHASE SUBUNIT A, CHLOROPLASTIC"/>
    <property type="match status" value="1"/>
</dbReference>
<dbReference type="RefSeq" id="WP_054669047.1">
    <property type="nucleotide sequence ID" value="NZ_AYZR01000008.1"/>
</dbReference>
<feature type="transmembrane region" description="Helical" evidence="11">
    <location>
        <begin position="75"/>
        <end position="94"/>
    </location>
</feature>
<dbReference type="PATRIC" id="fig|1423802.4.peg.354"/>
<keyword evidence="4 11" id="KW-0138">CF(0)</keyword>
<reference evidence="13 14" key="1">
    <citation type="journal article" date="2015" name="Genome Announc.">
        <title>Expanding the biotechnology potential of lactobacilli through comparative genomics of 213 strains and associated genera.</title>
        <authorList>
            <person name="Sun Z."/>
            <person name="Harris H.M."/>
            <person name="McCann A."/>
            <person name="Guo C."/>
            <person name="Argimon S."/>
            <person name="Zhang W."/>
            <person name="Yang X."/>
            <person name="Jeffery I.B."/>
            <person name="Cooney J.C."/>
            <person name="Kagawa T.F."/>
            <person name="Liu W."/>
            <person name="Song Y."/>
            <person name="Salvetti E."/>
            <person name="Wrobel A."/>
            <person name="Rasinkangas P."/>
            <person name="Parkhill J."/>
            <person name="Rea M.C."/>
            <person name="O'Sullivan O."/>
            <person name="Ritari J."/>
            <person name="Douillard F.P."/>
            <person name="Paul Ross R."/>
            <person name="Yang R."/>
            <person name="Briner A.E."/>
            <person name="Felis G.E."/>
            <person name="de Vos W.M."/>
            <person name="Barrangou R."/>
            <person name="Klaenhammer T.R."/>
            <person name="Caufield P.W."/>
            <person name="Cui Y."/>
            <person name="Zhang H."/>
            <person name="O'Toole P.W."/>
        </authorList>
    </citation>
    <scope>NUCLEOTIDE SEQUENCE [LARGE SCALE GENOMIC DNA]</scope>
    <source>
        <strain evidence="13 14">DSM 24302</strain>
    </source>
</reference>
<sequence length="237" mass="26123">MGEPTSTFTFLGLTFNVGNLVSITVACLLVLGLVFALSRQVTLKPGKRQNVLEFMIDFTNGIVKGSVSGETGKQLGLWAFTLFFFILIANLQGLFLHVDISGVVYVKSPTADPLITLTLSLMTLTFAEFMGVQKLGYKDHFTNYLKPFAPFIVLNVFEELANFLTLGLRLFGNIYSGEMLLGMITSLATKGGPLTWIAVLPVEMVWQGFSVFLGCIQAYVFVTLSSVYISRKIEIEE</sequence>
<comment type="subcellular location">
    <subcellularLocation>
        <location evidence="11 12">Cell membrane</location>
        <topology evidence="11 12">Multi-pass membrane protein</topology>
    </subcellularLocation>
    <subcellularLocation>
        <location evidence="1">Membrane</location>
        <topology evidence="1">Multi-pass membrane protein</topology>
    </subcellularLocation>
</comment>
<evidence type="ECO:0000256" key="6">
    <source>
        <dbReference type="ARBA" id="ARBA00022781"/>
    </source>
</evidence>
<dbReference type="SUPFAM" id="SSF81336">
    <property type="entry name" value="F1F0 ATP synthase subunit A"/>
    <property type="match status" value="1"/>
</dbReference>
<dbReference type="STRING" id="1423802.FC56_GL000343"/>
<name>A0A0R2CQS9_9LACO</name>
<dbReference type="CDD" id="cd00310">
    <property type="entry name" value="ATP-synt_Fo_a_6"/>
    <property type="match status" value="1"/>
</dbReference>
<dbReference type="GO" id="GO:0045259">
    <property type="term" value="C:proton-transporting ATP synthase complex"/>
    <property type="evidence" value="ECO:0007669"/>
    <property type="project" value="UniProtKB-KW"/>
</dbReference>
<evidence type="ECO:0000256" key="12">
    <source>
        <dbReference type="RuleBase" id="RU000483"/>
    </source>
</evidence>
<keyword evidence="8 11" id="KW-0406">Ion transport</keyword>
<evidence type="ECO:0000256" key="9">
    <source>
        <dbReference type="ARBA" id="ARBA00023136"/>
    </source>
</evidence>
<feature type="transmembrane region" description="Helical" evidence="11">
    <location>
        <begin position="20"/>
        <end position="38"/>
    </location>
</feature>
<evidence type="ECO:0000313" key="13">
    <source>
        <dbReference type="EMBL" id="KRM93626.1"/>
    </source>
</evidence>
<dbReference type="PRINTS" id="PR00123">
    <property type="entry name" value="ATPASEA"/>
</dbReference>
<evidence type="ECO:0000256" key="8">
    <source>
        <dbReference type="ARBA" id="ARBA00023065"/>
    </source>
</evidence>
<evidence type="ECO:0000256" key="10">
    <source>
        <dbReference type="ARBA" id="ARBA00023310"/>
    </source>
</evidence>
<dbReference type="NCBIfam" id="NF004479">
    <property type="entry name" value="PRK05815.1-4"/>
    <property type="match status" value="1"/>
</dbReference>
<dbReference type="Gene3D" id="1.20.120.220">
    <property type="entry name" value="ATP synthase, F0 complex, subunit A"/>
    <property type="match status" value="1"/>
</dbReference>
<dbReference type="NCBIfam" id="TIGR01131">
    <property type="entry name" value="ATP_synt_6_or_A"/>
    <property type="match status" value="1"/>
</dbReference>
<keyword evidence="11" id="KW-1003">Cell membrane</keyword>
<accession>A0A0R2CQS9</accession>
<dbReference type="PANTHER" id="PTHR42823">
    <property type="entry name" value="ATP SYNTHASE SUBUNIT A, CHLOROPLASTIC"/>
    <property type="match status" value="1"/>
</dbReference>
<dbReference type="InterPro" id="IPR023011">
    <property type="entry name" value="ATP_synth_F0_asu_AS"/>
</dbReference>
<comment type="function">
    <text evidence="11 12">Key component of the proton channel; it plays a direct role in the translocation of protons across the membrane.</text>
</comment>
<evidence type="ECO:0000256" key="3">
    <source>
        <dbReference type="ARBA" id="ARBA00022448"/>
    </source>
</evidence>
<dbReference type="Proteomes" id="UP000051256">
    <property type="component" value="Unassembled WGS sequence"/>
</dbReference>
<gene>
    <name evidence="11" type="primary">atpB</name>
    <name evidence="13" type="ORF">FC56_GL000343</name>
</gene>
<feature type="transmembrane region" description="Helical" evidence="11">
    <location>
        <begin position="205"/>
        <end position="229"/>
    </location>
</feature>
<dbReference type="InterPro" id="IPR035908">
    <property type="entry name" value="F0_ATP_A_sf"/>
</dbReference>
<dbReference type="EMBL" id="AYZR01000008">
    <property type="protein sequence ID" value="KRM93626.1"/>
    <property type="molecule type" value="Genomic_DNA"/>
</dbReference>
<evidence type="ECO:0000313" key="14">
    <source>
        <dbReference type="Proteomes" id="UP000051256"/>
    </source>
</evidence>
<keyword evidence="6 11" id="KW-0375">Hydrogen ion transport</keyword>
<organism evidence="13 14">
    <name type="scientific">Lentilactobacillus senioris DSM 24302 = JCM 17472</name>
    <dbReference type="NCBI Taxonomy" id="1423802"/>
    <lineage>
        <taxon>Bacteria</taxon>
        <taxon>Bacillati</taxon>
        <taxon>Bacillota</taxon>
        <taxon>Bacilli</taxon>
        <taxon>Lactobacillales</taxon>
        <taxon>Lactobacillaceae</taxon>
        <taxon>Lentilactobacillus</taxon>
    </lineage>
</organism>